<keyword evidence="4" id="KW-1185">Reference proteome</keyword>
<protein>
    <submittedName>
        <fullName evidence="3">Uncharacterized protein</fullName>
    </submittedName>
</protein>
<accession>A0A7I8L5Y8</accession>
<feature type="compositionally biased region" description="Acidic residues" evidence="1">
    <location>
        <begin position="120"/>
        <end position="132"/>
    </location>
</feature>
<dbReference type="EMBL" id="LR746274">
    <property type="protein sequence ID" value="CAA7405096.1"/>
    <property type="molecule type" value="Genomic_DNA"/>
</dbReference>
<dbReference type="Proteomes" id="UP000663760">
    <property type="component" value="Chromosome 11"/>
</dbReference>
<reference evidence="3" key="1">
    <citation type="submission" date="2020-02" db="EMBL/GenBank/DDBJ databases">
        <authorList>
            <person name="Scholz U."/>
            <person name="Mascher M."/>
            <person name="Fiebig A."/>
        </authorList>
    </citation>
    <scope>NUCLEOTIDE SEQUENCE</scope>
</reference>
<evidence type="ECO:0000313" key="2">
    <source>
        <dbReference type="EMBL" id="CAA2629017.1"/>
    </source>
</evidence>
<dbReference type="PANTHER" id="PTHR34278:SF1">
    <property type="entry name" value="PROTEIN THI031, PUTATIVE-RELATED"/>
    <property type="match status" value="1"/>
</dbReference>
<evidence type="ECO:0000313" key="3">
    <source>
        <dbReference type="EMBL" id="CAA7405096.1"/>
    </source>
</evidence>
<sequence length="211" mass="22586">MRREGRHHGMALSFGPGGGGGLRSPRRGLLLSGAASSPPARPSDRSKISGRPAGVRQPHPTKSKDKCKGARKARGLDIGLNPRLVSWRVIGPGGASAGWRLAAGDSASAAAVYLSGYPHEDEEEEEEEETLTMEEQRERYAAAESKQPEELDVGGAAAAGGGGGEEDEEDVGEEEEEEGDDDVMGFFEVWGTWEYVDEEDWCVVGDDMEEL</sequence>
<dbReference type="OrthoDB" id="663108at2759"/>
<dbReference type="AlphaFoldDB" id="A0A7I8L5Y8"/>
<evidence type="ECO:0000313" key="4">
    <source>
        <dbReference type="Proteomes" id="UP000663760"/>
    </source>
</evidence>
<evidence type="ECO:0000256" key="1">
    <source>
        <dbReference type="SAM" id="MobiDB-lite"/>
    </source>
</evidence>
<gene>
    <name evidence="2" type="ORF">SI7747_11014657</name>
    <name evidence="3" type="ORF">SI8410_11015774</name>
</gene>
<name>A0A7I8L5Y8_SPIIN</name>
<dbReference type="PANTHER" id="PTHR34278">
    <property type="entry name" value="PROTEIN THI031, PUTATIVE-RELATED"/>
    <property type="match status" value="1"/>
</dbReference>
<proteinExistence type="predicted"/>
<dbReference type="EMBL" id="LR743598">
    <property type="protein sequence ID" value="CAA2629017.1"/>
    <property type="molecule type" value="Genomic_DNA"/>
</dbReference>
<feature type="compositionally biased region" description="Basic and acidic residues" evidence="1">
    <location>
        <begin position="134"/>
        <end position="149"/>
    </location>
</feature>
<organism evidence="3 4">
    <name type="scientific">Spirodela intermedia</name>
    <name type="common">Intermediate duckweed</name>
    <dbReference type="NCBI Taxonomy" id="51605"/>
    <lineage>
        <taxon>Eukaryota</taxon>
        <taxon>Viridiplantae</taxon>
        <taxon>Streptophyta</taxon>
        <taxon>Embryophyta</taxon>
        <taxon>Tracheophyta</taxon>
        <taxon>Spermatophyta</taxon>
        <taxon>Magnoliopsida</taxon>
        <taxon>Liliopsida</taxon>
        <taxon>Araceae</taxon>
        <taxon>Lemnoideae</taxon>
        <taxon>Spirodela</taxon>
    </lineage>
</organism>
<feature type="region of interest" description="Disordered" evidence="1">
    <location>
        <begin position="1"/>
        <end position="75"/>
    </location>
</feature>
<feature type="compositionally biased region" description="Acidic residues" evidence="1">
    <location>
        <begin position="164"/>
        <end position="183"/>
    </location>
</feature>
<feature type="compositionally biased region" description="Low complexity" evidence="1">
    <location>
        <begin position="27"/>
        <end position="38"/>
    </location>
</feature>
<feature type="region of interest" description="Disordered" evidence="1">
    <location>
        <begin position="117"/>
        <end position="184"/>
    </location>
</feature>